<feature type="transmembrane region" description="Helical" evidence="8">
    <location>
        <begin position="107"/>
        <end position="129"/>
    </location>
</feature>
<reference evidence="10" key="2">
    <citation type="journal article" date="2016" name="Int. J. Syst. Evol. Microbiol.">
        <title>Complete genome sequence and cell structure of Limnochorda pilosa, a Gram-negative spore-former within the phylum Firmicutes.</title>
        <authorList>
            <person name="Watanabe M."/>
            <person name="Kojima H."/>
            <person name="Fukui M."/>
        </authorList>
    </citation>
    <scope>NUCLEOTIDE SEQUENCE [LARGE SCALE GENOMIC DNA]</scope>
    <source>
        <strain evidence="10">HC45</strain>
    </source>
</reference>
<sequence>MGAPARVARRRPGTLLMLTAAWVAVAFLALWVGSVRLPPAEVVHTLLERLPGVGGLLEGSSVPASHQVILWQIRLPRILLAGGVGAVLAFSGAVLQGLFRNPMADPFVLGLSGGAAAGAVASLAMGVGFRPVLSFLPFPALPLFAFAGGLGSVILVYSLALEWGRARLESLLLSGLAVGAVMSAVVSLLLLFSGEDAHKAIFWLMGSLGAASWERIRAVLPYLVLGGLGVLPYLRELNALLLGEEPAAHLGVEVERVRRRLIGATALMTAAAVSVSGVIGFVGLITPHVVRLLLGPDHRRLVPASALAGAILLTLTDTVARTLLAPVEIPVGALTALMGGPFFLALLRRRRESFFGGST</sequence>
<reference evidence="10" key="1">
    <citation type="submission" date="2015-07" db="EMBL/GenBank/DDBJ databases">
        <title>Complete genome sequence and phylogenetic analysis of Limnochorda pilosa.</title>
        <authorList>
            <person name="Watanabe M."/>
            <person name="Kojima H."/>
            <person name="Fukui M."/>
        </authorList>
    </citation>
    <scope>NUCLEOTIDE SEQUENCE [LARGE SCALE GENOMIC DNA]</scope>
    <source>
        <strain evidence="10">HC45</strain>
    </source>
</reference>
<dbReference type="PATRIC" id="fig|1555112.3.peg.3550"/>
<dbReference type="InterPro" id="IPR000522">
    <property type="entry name" value="ABC_transptr_permease_BtuC"/>
</dbReference>
<organism evidence="9 10">
    <name type="scientific">Limnochorda pilosa</name>
    <dbReference type="NCBI Taxonomy" id="1555112"/>
    <lineage>
        <taxon>Bacteria</taxon>
        <taxon>Bacillati</taxon>
        <taxon>Bacillota</taxon>
        <taxon>Limnochordia</taxon>
        <taxon>Limnochordales</taxon>
        <taxon>Limnochordaceae</taxon>
        <taxon>Limnochorda</taxon>
    </lineage>
</organism>
<evidence type="ECO:0000256" key="4">
    <source>
        <dbReference type="ARBA" id="ARBA00022475"/>
    </source>
</evidence>
<evidence type="ECO:0000313" key="10">
    <source>
        <dbReference type="Proteomes" id="UP000065807"/>
    </source>
</evidence>
<dbReference type="PANTHER" id="PTHR30472:SF25">
    <property type="entry name" value="ABC TRANSPORTER PERMEASE PROTEIN MJ0876-RELATED"/>
    <property type="match status" value="1"/>
</dbReference>
<dbReference type="Pfam" id="PF01032">
    <property type="entry name" value="FecCD"/>
    <property type="match status" value="1"/>
</dbReference>
<evidence type="ECO:0000256" key="3">
    <source>
        <dbReference type="ARBA" id="ARBA00022448"/>
    </source>
</evidence>
<keyword evidence="4" id="KW-1003">Cell membrane</keyword>
<feature type="transmembrane region" description="Helical" evidence="8">
    <location>
        <begin position="135"/>
        <end position="159"/>
    </location>
</feature>
<dbReference type="Gene3D" id="1.10.3470.10">
    <property type="entry name" value="ABC transporter involved in vitamin B12 uptake, BtuC"/>
    <property type="match status" value="1"/>
</dbReference>
<evidence type="ECO:0000256" key="5">
    <source>
        <dbReference type="ARBA" id="ARBA00022692"/>
    </source>
</evidence>
<feature type="transmembrane region" description="Helical" evidence="8">
    <location>
        <begin position="12"/>
        <end position="32"/>
    </location>
</feature>
<evidence type="ECO:0000256" key="1">
    <source>
        <dbReference type="ARBA" id="ARBA00004651"/>
    </source>
</evidence>
<keyword evidence="3" id="KW-0813">Transport</keyword>
<name>A0A0K2SR74_LIMPI</name>
<comment type="subcellular location">
    <subcellularLocation>
        <location evidence="1">Cell membrane</location>
        <topology evidence="1">Multi-pass membrane protein</topology>
    </subcellularLocation>
</comment>
<dbReference type="GO" id="GO:0022857">
    <property type="term" value="F:transmembrane transporter activity"/>
    <property type="evidence" value="ECO:0007669"/>
    <property type="project" value="InterPro"/>
</dbReference>
<dbReference type="CDD" id="cd06550">
    <property type="entry name" value="TM_ABC_iron-siderophores_like"/>
    <property type="match status" value="1"/>
</dbReference>
<dbReference type="EMBL" id="AP014924">
    <property type="protein sequence ID" value="BAS29324.1"/>
    <property type="molecule type" value="Genomic_DNA"/>
</dbReference>
<evidence type="ECO:0000256" key="6">
    <source>
        <dbReference type="ARBA" id="ARBA00022989"/>
    </source>
</evidence>
<feature type="transmembrane region" description="Helical" evidence="8">
    <location>
        <begin position="329"/>
        <end position="347"/>
    </location>
</feature>
<proteinExistence type="inferred from homology"/>
<dbReference type="SUPFAM" id="SSF81345">
    <property type="entry name" value="ABC transporter involved in vitamin B12 uptake, BtuC"/>
    <property type="match status" value="1"/>
</dbReference>
<keyword evidence="6 8" id="KW-1133">Transmembrane helix</keyword>
<keyword evidence="5 8" id="KW-0812">Transmembrane</keyword>
<feature type="transmembrane region" description="Helical" evidence="8">
    <location>
        <begin position="171"/>
        <end position="191"/>
    </location>
</feature>
<comment type="similarity">
    <text evidence="2">Belongs to the binding-protein-dependent transport system permease family. FecCD subfamily.</text>
</comment>
<dbReference type="PANTHER" id="PTHR30472">
    <property type="entry name" value="FERRIC ENTEROBACTIN TRANSPORT SYSTEM PERMEASE PROTEIN"/>
    <property type="match status" value="1"/>
</dbReference>
<keyword evidence="10" id="KW-1185">Reference proteome</keyword>
<feature type="transmembrane region" description="Helical" evidence="8">
    <location>
        <begin position="261"/>
        <end position="289"/>
    </location>
</feature>
<accession>A0A0K2SR74</accession>
<feature type="transmembrane region" description="Helical" evidence="8">
    <location>
        <begin position="78"/>
        <end position="95"/>
    </location>
</feature>
<gene>
    <name evidence="9" type="ORF">LIP_3512</name>
</gene>
<dbReference type="STRING" id="1555112.LIP_3512"/>
<dbReference type="InterPro" id="IPR037294">
    <property type="entry name" value="ABC_BtuC-like"/>
</dbReference>
<protein>
    <submittedName>
        <fullName evidence="9">Iron ABC transporter</fullName>
    </submittedName>
</protein>
<keyword evidence="7 8" id="KW-0472">Membrane</keyword>
<evidence type="ECO:0000313" key="9">
    <source>
        <dbReference type="EMBL" id="BAS29324.1"/>
    </source>
</evidence>
<dbReference type="Proteomes" id="UP000065807">
    <property type="component" value="Chromosome"/>
</dbReference>
<evidence type="ECO:0000256" key="2">
    <source>
        <dbReference type="ARBA" id="ARBA00007935"/>
    </source>
</evidence>
<evidence type="ECO:0000256" key="7">
    <source>
        <dbReference type="ARBA" id="ARBA00023136"/>
    </source>
</evidence>
<dbReference type="KEGG" id="lpil:LIP_3512"/>
<evidence type="ECO:0000256" key="8">
    <source>
        <dbReference type="SAM" id="Phobius"/>
    </source>
</evidence>
<feature type="transmembrane region" description="Helical" evidence="8">
    <location>
        <begin position="301"/>
        <end position="323"/>
    </location>
</feature>
<dbReference type="FunFam" id="1.10.3470.10:FF:000001">
    <property type="entry name" value="Vitamin B12 ABC transporter permease BtuC"/>
    <property type="match status" value="1"/>
</dbReference>
<dbReference type="GO" id="GO:0005886">
    <property type="term" value="C:plasma membrane"/>
    <property type="evidence" value="ECO:0007669"/>
    <property type="project" value="UniProtKB-SubCell"/>
</dbReference>
<dbReference type="AlphaFoldDB" id="A0A0K2SR74"/>